<dbReference type="PANTHER" id="PTHR23099:SF0">
    <property type="entry name" value="GERM CELL NUCLEAR ACIDIC PROTEIN"/>
    <property type="match status" value="1"/>
</dbReference>
<dbReference type="EMBL" id="QGMG01000029">
    <property type="protein sequence ID" value="TVY58713.1"/>
    <property type="molecule type" value="Genomic_DNA"/>
</dbReference>
<sequence>MARLVIEDSDDDFPDLDELLCGKGASTGRVSTTVRETTMSRDDEEVGWKGMSNGRAGKSGGVEIDVTTAVKKKRVLKRRDDNPLLRPFASTATASEGRKGRAGVGIKTSRAIEMEIMPAQKPKKKVVTGVDSEEKVEIRTPPKRRRAEAARVVDLLESEEENGSGILSKPAQSKTRTVDLETEGEDDDILDFIVDDSIILEEEISDIEMPPPPKPPRSARRLVKGRKPEKEDEELELGMRKLSMKENAFDKIDRGFNGSEALPGRSLKVLQAGDTKPAKNVPRPKKKIPEAGSDIEDPFTLRFSPSDNKPRKVSKTTRFVTPPGSPELKPRTLVSPKKIPRIPNTPHRPSMDNFWSQDVVNDWNDEYSPPKKLQPKPKPQLDQNDSLSNGALLYSPTKKSPVKQDRQAKDAKKAFSEKKHALAETFLAELDDKITDGQISKLASSTGGIKIIWSKKLNTTAGRANWKRETIRSTTLRPDGKPAVPTQRHHAAIELAEKVIDDEDRLLNVVAHEFCHLANFMISNMKTNPHGKEFKAWAAKVSHQFQHRGIEVTTKHSYSIDYKYVWECENCGLEFKRHSKSIDPAKHQCGACKSKLVQTKPVPRGGNVGGNEYQVFVKENMKIVKEANPGSPQKEIMGLVGKRYQEFKASRLKESVSVSVEELVGSKEATPESDSVGLVARKLDFLDLTSP</sequence>
<organism evidence="3 4">
    <name type="scientific">Lachnellula cervina</name>
    <dbReference type="NCBI Taxonomy" id="1316786"/>
    <lineage>
        <taxon>Eukaryota</taxon>
        <taxon>Fungi</taxon>
        <taxon>Dikarya</taxon>
        <taxon>Ascomycota</taxon>
        <taxon>Pezizomycotina</taxon>
        <taxon>Leotiomycetes</taxon>
        <taxon>Helotiales</taxon>
        <taxon>Lachnaceae</taxon>
        <taxon>Lachnellula</taxon>
    </lineage>
</organism>
<dbReference type="CDD" id="cd00084">
    <property type="entry name" value="HMG-box_SF"/>
    <property type="match status" value="1"/>
</dbReference>
<comment type="caution">
    <text evidence="3">The sequence shown here is derived from an EMBL/GenBank/DDBJ whole genome shotgun (WGS) entry which is preliminary data.</text>
</comment>
<evidence type="ECO:0000313" key="4">
    <source>
        <dbReference type="Proteomes" id="UP000481288"/>
    </source>
</evidence>
<dbReference type="SMART" id="SM00731">
    <property type="entry name" value="SprT"/>
    <property type="match status" value="1"/>
</dbReference>
<feature type="region of interest" description="Disordered" evidence="1">
    <location>
        <begin position="86"/>
        <end position="106"/>
    </location>
</feature>
<feature type="region of interest" description="Disordered" evidence="1">
    <location>
        <begin position="29"/>
        <end position="60"/>
    </location>
</feature>
<dbReference type="GO" id="GO:0006950">
    <property type="term" value="P:response to stress"/>
    <property type="evidence" value="ECO:0007669"/>
    <property type="project" value="UniProtKB-ARBA"/>
</dbReference>
<dbReference type="Proteomes" id="UP000481288">
    <property type="component" value="Unassembled WGS sequence"/>
</dbReference>
<protein>
    <submittedName>
        <fullName evidence="3">HMG box-containing protein</fullName>
    </submittedName>
</protein>
<feature type="domain" description="SprT-like" evidence="2">
    <location>
        <begin position="428"/>
        <end position="599"/>
    </location>
</feature>
<dbReference type="GO" id="GO:0005634">
    <property type="term" value="C:nucleus"/>
    <property type="evidence" value="ECO:0007669"/>
    <property type="project" value="TreeGrafter"/>
</dbReference>
<feature type="region of interest" description="Disordered" evidence="1">
    <location>
        <begin position="203"/>
        <end position="235"/>
    </location>
</feature>
<feature type="region of interest" description="Disordered" evidence="1">
    <location>
        <begin position="118"/>
        <end position="183"/>
    </location>
</feature>
<dbReference type="Pfam" id="PF10263">
    <property type="entry name" value="SprT-like"/>
    <property type="match status" value="1"/>
</dbReference>
<dbReference type="AlphaFoldDB" id="A0A7D8V1E7"/>
<gene>
    <name evidence="3" type="ORF">LCER1_G000303</name>
</gene>
<evidence type="ECO:0000313" key="3">
    <source>
        <dbReference type="EMBL" id="TVY58713.1"/>
    </source>
</evidence>
<dbReference type="InterPro" id="IPR006640">
    <property type="entry name" value="SprT-like_domain"/>
</dbReference>
<reference evidence="3 4" key="1">
    <citation type="submission" date="2018-05" db="EMBL/GenBank/DDBJ databases">
        <title>Whole genome sequencing for identification of molecular markers to develop diagnostic detection tools for the regulated plant pathogen Lachnellula willkommii.</title>
        <authorList>
            <person name="Giroux E."/>
            <person name="Bilodeau G."/>
        </authorList>
    </citation>
    <scope>NUCLEOTIDE SEQUENCE [LARGE SCALE GENOMIC DNA]</scope>
    <source>
        <strain evidence="3 4">CBS 625.97</strain>
    </source>
</reference>
<dbReference type="OrthoDB" id="20772at2759"/>
<evidence type="ECO:0000256" key="1">
    <source>
        <dbReference type="SAM" id="MobiDB-lite"/>
    </source>
</evidence>
<feature type="compositionally biased region" description="Basic residues" evidence="1">
    <location>
        <begin position="217"/>
        <end position="227"/>
    </location>
</feature>
<feature type="region of interest" description="Disordered" evidence="1">
    <location>
        <begin position="255"/>
        <end position="408"/>
    </location>
</feature>
<dbReference type="Pfam" id="PF17283">
    <property type="entry name" value="Zn_ribbon_SprT"/>
    <property type="match status" value="1"/>
</dbReference>
<keyword evidence="4" id="KW-1185">Reference proteome</keyword>
<dbReference type="PANTHER" id="PTHR23099">
    <property type="entry name" value="TRANSCRIPTIONAL REGULATOR"/>
    <property type="match status" value="1"/>
</dbReference>
<name>A0A7D8V1E7_9HELO</name>
<proteinExistence type="predicted"/>
<accession>A0A7D8V1E7</accession>
<evidence type="ECO:0000259" key="2">
    <source>
        <dbReference type="SMART" id="SM00731"/>
    </source>
</evidence>
<dbReference type="InterPro" id="IPR035240">
    <property type="entry name" value="SprT_Zn_ribbon"/>
</dbReference>